<keyword evidence="2" id="KW-1185">Reference proteome</keyword>
<proteinExistence type="predicted"/>
<comment type="caution">
    <text evidence="1">The sequence shown here is derived from an EMBL/GenBank/DDBJ whole genome shotgun (WGS) entry which is preliminary data.</text>
</comment>
<gene>
    <name evidence="1" type="ORF">GCM10009759_03340</name>
</gene>
<dbReference type="RefSeq" id="WP_344549848.1">
    <property type="nucleotide sequence ID" value="NZ_BAAANS010000002.1"/>
</dbReference>
<evidence type="ECO:0000313" key="2">
    <source>
        <dbReference type="Proteomes" id="UP001500897"/>
    </source>
</evidence>
<protein>
    <submittedName>
        <fullName evidence="1">Uncharacterized protein</fullName>
    </submittedName>
</protein>
<dbReference type="Proteomes" id="UP001500897">
    <property type="component" value="Unassembled WGS sequence"/>
</dbReference>
<evidence type="ECO:0000313" key="1">
    <source>
        <dbReference type="EMBL" id="GAA2084377.1"/>
    </source>
</evidence>
<organism evidence="1 2">
    <name type="scientific">Kitasatospora saccharophila</name>
    <dbReference type="NCBI Taxonomy" id="407973"/>
    <lineage>
        <taxon>Bacteria</taxon>
        <taxon>Bacillati</taxon>
        <taxon>Actinomycetota</taxon>
        <taxon>Actinomycetes</taxon>
        <taxon>Kitasatosporales</taxon>
        <taxon>Streptomycetaceae</taxon>
        <taxon>Kitasatospora</taxon>
    </lineage>
</organism>
<name>A0ABN2W6V7_9ACTN</name>
<dbReference type="EMBL" id="BAAANS010000002">
    <property type="protein sequence ID" value="GAA2084377.1"/>
    <property type="molecule type" value="Genomic_DNA"/>
</dbReference>
<sequence length="130" mass="14155">MLLPAITATKDGQGRATYTVNYTGILDPLVRVLAAERAQNEEIDNDLDHIADLAARVEHAADEDAADDPAGELSWRVDQLLDLLGEGAYVLPVKPNAFDLQQARKDAFELRRMADKLSTWADMHAAGLAA</sequence>
<accession>A0ABN2W6V7</accession>
<reference evidence="1 2" key="1">
    <citation type="journal article" date="2019" name="Int. J. Syst. Evol. Microbiol.">
        <title>The Global Catalogue of Microorganisms (GCM) 10K type strain sequencing project: providing services to taxonomists for standard genome sequencing and annotation.</title>
        <authorList>
            <consortium name="The Broad Institute Genomics Platform"/>
            <consortium name="The Broad Institute Genome Sequencing Center for Infectious Disease"/>
            <person name="Wu L."/>
            <person name="Ma J."/>
        </authorList>
    </citation>
    <scope>NUCLEOTIDE SEQUENCE [LARGE SCALE GENOMIC DNA]</scope>
    <source>
        <strain evidence="1 2">JCM 14559</strain>
    </source>
</reference>